<organism evidence="1 2">
    <name type="scientific">Pseudomonas kitaguniensis</name>
    <dbReference type="NCBI Taxonomy" id="2607908"/>
    <lineage>
        <taxon>Bacteria</taxon>
        <taxon>Pseudomonadati</taxon>
        <taxon>Pseudomonadota</taxon>
        <taxon>Gammaproteobacteria</taxon>
        <taxon>Pseudomonadales</taxon>
        <taxon>Pseudomonadaceae</taxon>
        <taxon>Pseudomonas</taxon>
    </lineage>
</organism>
<protein>
    <submittedName>
        <fullName evidence="1">Type III secretion effector protein</fullName>
    </submittedName>
</protein>
<sequence>MRDRMILVVREILSRPLLNDAIIDADGYITRDSLNIAALALRGNSSPAAFSQDPFHGQGNAEVVQALQGYFKQLRDKPKDRTVFFEALEYVDIALLKAVMNDPDDIDSSGGPVLEPTTGLPRKKYSEHCVYTARNIIERPGLLRSLERANTLRLFGRPKHGGWLCNRSLARWLEQHAAHKAR</sequence>
<gene>
    <name evidence="1" type="ORF">F0170_22355</name>
</gene>
<name>A0A5N7JYJ9_9PSED</name>
<evidence type="ECO:0000313" key="1">
    <source>
        <dbReference type="EMBL" id="MPQ86477.1"/>
    </source>
</evidence>
<proteinExistence type="predicted"/>
<dbReference type="RefSeq" id="WP_122251346.1">
    <property type="nucleotide sequence ID" value="NZ_JBLZPT010000032.1"/>
</dbReference>
<accession>A0A5N7JYJ9</accession>
<comment type="caution">
    <text evidence="1">The sequence shown here is derived from an EMBL/GenBank/DDBJ whole genome shotgun (WGS) entry which is preliminary data.</text>
</comment>
<evidence type="ECO:0000313" key="2">
    <source>
        <dbReference type="Proteomes" id="UP000325438"/>
    </source>
</evidence>
<dbReference type="Proteomes" id="UP000325438">
    <property type="component" value="Unassembled WGS sequence"/>
</dbReference>
<dbReference type="EMBL" id="VUBA01000155">
    <property type="protein sequence ID" value="MPQ86477.1"/>
    <property type="molecule type" value="Genomic_DNA"/>
</dbReference>
<reference evidence="1 2" key="1">
    <citation type="submission" date="2019-09" db="EMBL/GenBank/DDBJ databases">
        <title>The draft genomes of Allium pathogen Pseudomonas sp.</title>
        <authorList>
            <person name="Fujikawa T."/>
            <person name="Sawada H."/>
        </authorList>
    </citation>
    <scope>NUCLEOTIDE SEQUENCE [LARGE SCALE GENOMIC DNA]</scope>
    <source>
        <strain evidence="1 2">MAFF 730085</strain>
    </source>
</reference>
<dbReference type="AlphaFoldDB" id="A0A5N7JYJ9"/>